<dbReference type="RefSeq" id="WP_197684522.1">
    <property type="nucleotide sequence ID" value="NZ_LT629740.1"/>
</dbReference>
<feature type="transmembrane region" description="Helical" evidence="4">
    <location>
        <begin position="367"/>
        <end position="389"/>
    </location>
</feature>
<reference evidence="6 7" key="1">
    <citation type="submission" date="2016-10" db="EMBL/GenBank/DDBJ databases">
        <authorList>
            <person name="de Groot N.N."/>
        </authorList>
    </citation>
    <scope>NUCLEOTIDE SEQUENCE [LARGE SCALE GENOMIC DNA]</scope>
    <source>
        <strain evidence="6 7">MP1X4</strain>
    </source>
</reference>
<dbReference type="PANTHER" id="PTHR42910:SF1">
    <property type="entry name" value="MAJOR FACILITATOR SUPERFAMILY (MFS) PROFILE DOMAIN-CONTAINING PROTEIN"/>
    <property type="match status" value="1"/>
</dbReference>
<feature type="transmembrane region" description="Helical" evidence="4">
    <location>
        <begin position="253"/>
        <end position="271"/>
    </location>
</feature>
<dbReference type="EMBL" id="LT629740">
    <property type="protein sequence ID" value="SDT52426.1"/>
    <property type="molecule type" value="Genomic_DNA"/>
</dbReference>
<feature type="transmembrane region" description="Helical" evidence="4">
    <location>
        <begin position="107"/>
        <end position="129"/>
    </location>
</feature>
<dbReference type="STRING" id="652787.SAMN05216490_3872"/>
<evidence type="ECO:0000256" key="1">
    <source>
        <dbReference type="ARBA" id="ARBA00022692"/>
    </source>
</evidence>
<keyword evidence="3 4" id="KW-0472">Membrane</keyword>
<dbReference type="SUPFAM" id="SSF103473">
    <property type="entry name" value="MFS general substrate transporter"/>
    <property type="match status" value="1"/>
</dbReference>
<feature type="transmembrane region" description="Helical" evidence="4">
    <location>
        <begin position="12"/>
        <end position="33"/>
    </location>
</feature>
<dbReference type="Gene3D" id="1.20.1250.20">
    <property type="entry name" value="MFS general substrate transporter like domains"/>
    <property type="match status" value="1"/>
</dbReference>
<organism evidence="6 7">
    <name type="scientific">Mucilaginibacter mallensis</name>
    <dbReference type="NCBI Taxonomy" id="652787"/>
    <lineage>
        <taxon>Bacteria</taxon>
        <taxon>Pseudomonadati</taxon>
        <taxon>Bacteroidota</taxon>
        <taxon>Sphingobacteriia</taxon>
        <taxon>Sphingobacteriales</taxon>
        <taxon>Sphingobacteriaceae</taxon>
        <taxon>Mucilaginibacter</taxon>
    </lineage>
</organism>
<keyword evidence="1 4" id="KW-0812">Transmembrane</keyword>
<dbReference type="InterPro" id="IPR020846">
    <property type="entry name" value="MFS_dom"/>
</dbReference>
<feature type="transmembrane region" description="Helical" evidence="4">
    <location>
        <begin position="53"/>
        <end position="71"/>
    </location>
</feature>
<evidence type="ECO:0000313" key="7">
    <source>
        <dbReference type="Proteomes" id="UP000199679"/>
    </source>
</evidence>
<dbReference type="InterPro" id="IPR036259">
    <property type="entry name" value="MFS_trans_sf"/>
</dbReference>
<dbReference type="PANTHER" id="PTHR42910">
    <property type="entry name" value="TRANSPORTER SCO4007-RELATED"/>
    <property type="match status" value="1"/>
</dbReference>
<dbReference type="InterPro" id="IPR011701">
    <property type="entry name" value="MFS"/>
</dbReference>
<feature type="transmembrane region" description="Helical" evidence="4">
    <location>
        <begin position="343"/>
        <end position="361"/>
    </location>
</feature>
<protein>
    <submittedName>
        <fullName evidence="6">Predicted arabinose efflux permease, MFS family</fullName>
    </submittedName>
</protein>
<dbReference type="Pfam" id="PF07690">
    <property type="entry name" value="MFS_1"/>
    <property type="match status" value="1"/>
</dbReference>
<dbReference type="PROSITE" id="PS50850">
    <property type="entry name" value="MFS"/>
    <property type="match status" value="1"/>
</dbReference>
<dbReference type="CDD" id="cd17324">
    <property type="entry name" value="MFS_NepI_like"/>
    <property type="match status" value="1"/>
</dbReference>
<name>A0A1H2B3Q7_MUCMA</name>
<dbReference type="GO" id="GO:0022857">
    <property type="term" value="F:transmembrane transporter activity"/>
    <property type="evidence" value="ECO:0007669"/>
    <property type="project" value="InterPro"/>
</dbReference>
<feature type="transmembrane region" description="Helical" evidence="4">
    <location>
        <begin position="283"/>
        <end position="300"/>
    </location>
</feature>
<sequence length="401" mass="43338">MTSIATTKKTPELTSFTLWIMTITTGLVVANIYYNQPLLGDIAHSFKISNGVAGRVSMITQMGYAAGMFFIAPLADMFERKKLMLFAFAAVIVALIGAAMAPDINLLILASFLVGMASLIPQLLIPMAAHLAKPEERGKKIGVVMSGLLIGILLSRTVSGFIGAHFGWRAMFFIAAGLMVLMVIMVFFFLPAVEPDYKGSYKNLMKSLIHLFKAEPKLRFAALRGALCFACFSAFWTTIVFLLKENFNMGSDAAGLFGLVGAFGAVAAGLMGRLSDKMDPFKLSFFTLLLVLLSFVVFIFSGHSIIGLVVGVIILDMGVQATHISNQAIIFSLNAEARNRINTIYMVSYFLGGAAGTFLVSSLWGNFHWMGVCVAGIALSTIAIIVHLLNHKSMQNKPTGV</sequence>
<dbReference type="Proteomes" id="UP000199679">
    <property type="component" value="Chromosome I"/>
</dbReference>
<feature type="transmembrane region" description="Helical" evidence="4">
    <location>
        <begin position="221"/>
        <end position="241"/>
    </location>
</feature>
<feature type="transmembrane region" description="Helical" evidence="4">
    <location>
        <begin position="141"/>
        <end position="164"/>
    </location>
</feature>
<feature type="transmembrane region" description="Helical" evidence="4">
    <location>
        <begin position="306"/>
        <end position="331"/>
    </location>
</feature>
<dbReference type="AlphaFoldDB" id="A0A1H2B3Q7"/>
<evidence type="ECO:0000256" key="4">
    <source>
        <dbReference type="SAM" id="Phobius"/>
    </source>
</evidence>
<accession>A0A1H2B3Q7</accession>
<proteinExistence type="predicted"/>
<evidence type="ECO:0000313" key="6">
    <source>
        <dbReference type="EMBL" id="SDT52426.1"/>
    </source>
</evidence>
<evidence type="ECO:0000256" key="3">
    <source>
        <dbReference type="ARBA" id="ARBA00023136"/>
    </source>
</evidence>
<gene>
    <name evidence="6" type="ORF">SAMN05216490_3872</name>
</gene>
<keyword evidence="7" id="KW-1185">Reference proteome</keyword>
<feature type="transmembrane region" description="Helical" evidence="4">
    <location>
        <begin position="170"/>
        <end position="193"/>
    </location>
</feature>
<feature type="domain" description="Major facilitator superfamily (MFS) profile" evidence="5">
    <location>
        <begin position="14"/>
        <end position="393"/>
    </location>
</feature>
<evidence type="ECO:0000256" key="2">
    <source>
        <dbReference type="ARBA" id="ARBA00022989"/>
    </source>
</evidence>
<feature type="transmembrane region" description="Helical" evidence="4">
    <location>
        <begin position="83"/>
        <end position="101"/>
    </location>
</feature>
<keyword evidence="2 4" id="KW-1133">Transmembrane helix</keyword>
<evidence type="ECO:0000259" key="5">
    <source>
        <dbReference type="PROSITE" id="PS50850"/>
    </source>
</evidence>